<proteinExistence type="predicted"/>
<dbReference type="AlphaFoldDB" id="A0AAI9XT90"/>
<protein>
    <submittedName>
        <fullName evidence="1">Uncharacterized protein</fullName>
    </submittedName>
</protein>
<accession>A0AAI9XT90</accession>
<comment type="caution">
    <text evidence="1">The sequence shown here is derived from an EMBL/GenBank/DDBJ whole genome shotgun (WGS) entry which is preliminary data.</text>
</comment>
<dbReference type="EMBL" id="MLGG01000013">
    <property type="protein sequence ID" value="KAK1459339.1"/>
    <property type="molecule type" value="Genomic_DNA"/>
</dbReference>
<dbReference type="Proteomes" id="UP001239795">
    <property type="component" value="Unassembled WGS sequence"/>
</dbReference>
<evidence type="ECO:0000313" key="1">
    <source>
        <dbReference type="EMBL" id="KAK1459339.1"/>
    </source>
</evidence>
<reference evidence="1 2" key="1">
    <citation type="submission" date="2016-10" db="EMBL/GenBank/DDBJ databases">
        <title>The genome sequence of Colletotrichum fioriniae PJ7.</title>
        <authorList>
            <person name="Baroncelli R."/>
        </authorList>
    </citation>
    <scope>NUCLEOTIDE SEQUENCE [LARGE SCALE GENOMIC DNA]</scope>
    <source>
        <strain evidence="1">Col 31</strain>
    </source>
</reference>
<name>A0AAI9XT90_9PEZI</name>
<sequence length="78" mass="8735">MTQNPYQTTDASQICTLPLFAASLINAYPTLVSHRRRPVHMMSLQTTNQGGETNEPFPILLPARRGREVSTEPCYDTV</sequence>
<evidence type="ECO:0000313" key="2">
    <source>
        <dbReference type="Proteomes" id="UP001239795"/>
    </source>
</evidence>
<keyword evidence="2" id="KW-1185">Reference proteome</keyword>
<gene>
    <name evidence="1" type="ORF">CMEL01_02338</name>
</gene>
<organism evidence="1 2">
    <name type="scientific">Colletotrichum melonis</name>
    <dbReference type="NCBI Taxonomy" id="1209925"/>
    <lineage>
        <taxon>Eukaryota</taxon>
        <taxon>Fungi</taxon>
        <taxon>Dikarya</taxon>
        <taxon>Ascomycota</taxon>
        <taxon>Pezizomycotina</taxon>
        <taxon>Sordariomycetes</taxon>
        <taxon>Hypocreomycetidae</taxon>
        <taxon>Glomerellales</taxon>
        <taxon>Glomerellaceae</taxon>
        <taxon>Colletotrichum</taxon>
        <taxon>Colletotrichum acutatum species complex</taxon>
    </lineage>
</organism>